<dbReference type="EMBL" id="SZQL01000002">
    <property type="protein sequence ID" value="TKK71034.1"/>
    <property type="molecule type" value="Genomic_DNA"/>
</dbReference>
<protein>
    <submittedName>
        <fullName evidence="1">Galactose oxidase</fullName>
    </submittedName>
</protein>
<keyword evidence="2" id="KW-1185">Reference proteome</keyword>
<organism evidence="1 2">
    <name type="scientific">Ilyomonas limi</name>
    <dbReference type="NCBI Taxonomy" id="2575867"/>
    <lineage>
        <taxon>Bacteria</taxon>
        <taxon>Pseudomonadati</taxon>
        <taxon>Bacteroidota</taxon>
        <taxon>Chitinophagia</taxon>
        <taxon>Chitinophagales</taxon>
        <taxon>Chitinophagaceae</taxon>
        <taxon>Ilyomonas</taxon>
    </lineage>
</organism>
<evidence type="ECO:0000313" key="2">
    <source>
        <dbReference type="Proteomes" id="UP000305848"/>
    </source>
</evidence>
<dbReference type="Proteomes" id="UP000305848">
    <property type="component" value="Unassembled WGS sequence"/>
</dbReference>
<dbReference type="Pfam" id="PF24996">
    <property type="entry name" value="NANM"/>
    <property type="match status" value="2"/>
</dbReference>
<dbReference type="InterPro" id="IPR015915">
    <property type="entry name" value="Kelch-typ_b-propeller"/>
</dbReference>
<dbReference type="PANTHER" id="PTHR45632">
    <property type="entry name" value="LD33804P"/>
    <property type="match status" value="1"/>
</dbReference>
<accession>A0A4U3L981</accession>
<dbReference type="AlphaFoldDB" id="A0A4U3L981"/>
<name>A0A4U3L981_9BACT</name>
<dbReference type="OrthoDB" id="9803597at2"/>
<sequence length="416" mass="45335">MQNNLNAFVKRWSNYTLATSRPAYLQKLLCKIMNRIISILFILPMFYYSSAQMKPAVALQWKIASELPAANGQQQALGIAGPIAGINNNVLIVGGGSNFPDAAPWQGGKKQYYSALYVFKKEKDSLLNSGKVFHLPFPLAYAANCSTPKGIVCAGGENETGISKKVWLLQWDEGAGNVIVNHLPDLPVAVTNASVACIGNKIYLAGGEMRDSVSAHFYYLNLNNTAMGWQALPPLPQSVSHAVMIAQNNDKHAGLYVIGGRKKTTSGISELYSSVYAFDCITNQWSQKQSLPYALSAGTGIWWKNNILLFGGDKGETFHKTEQLIAAISNEKDSVKKEELIQQKAALQSTHPGFSNEVLEYNVAANKWTKRGAIPFTVPVTTTAILWGNEVLVPGGEIKAGVRTPQILLCHLSSKE</sequence>
<reference evidence="1 2" key="1">
    <citation type="submission" date="2019-05" db="EMBL/GenBank/DDBJ databases">
        <title>Panacibacter sp. strain 17mud1-8 Genome sequencing and assembly.</title>
        <authorList>
            <person name="Chhetri G."/>
        </authorList>
    </citation>
    <scope>NUCLEOTIDE SEQUENCE [LARGE SCALE GENOMIC DNA]</scope>
    <source>
        <strain evidence="1 2">17mud1-8</strain>
    </source>
</reference>
<gene>
    <name evidence="1" type="ORF">FC093_04990</name>
</gene>
<dbReference type="Gene3D" id="2.120.10.80">
    <property type="entry name" value="Kelch-type beta propeller"/>
    <property type="match status" value="1"/>
</dbReference>
<dbReference type="SUPFAM" id="SSF117281">
    <property type="entry name" value="Kelch motif"/>
    <property type="match status" value="1"/>
</dbReference>
<evidence type="ECO:0000313" key="1">
    <source>
        <dbReference type="EMBL" id="TKK71034.1"/>
    </source>
</evidence>
<proteinExistence type="predicted"/>
<comment type="caution">
    <text evidence="1">The sequence shown here is derived from an EMBL/GenBank/DDBJ whole genome shotgun (WGS) entry which is preliminary data.</text>
</comment>
<dbReference type="InterPro" id="IPR056734">
    <property type="entry name" value="NANM"/>
</dbReference>